<evidence type="ECO:0000313" key="3">
    <source>
        <dbReference type="EMBL" id="PPB80318.1"/>
    </source>
</evidence>
<gene>
    <name evidence="3" type="ORF">LV82_02193</name>
</gene>
<name>A0A2S5JG29_9RHOB</name>
<proteinExistence type="predicted"/>
<dbReference type="RefSeq" id="WP_104071598.1">
    <property type="nucleotide sequence ID" value="NZ_PRDS01000006.1"/>
</dbReference>
<feature type="signal peptide" evidence="1">
    <location>
        <begin position="1"/>
        <end position="20"/>
    </location>
</feature>
<dbReference type="AlphaFoldDB" id="A0A2S5JG29"/>
<dbReference type="EMBL" id="PRDS01000006">
    <property type="protein sequence ID" value="PPB80318.1"/>
    <property type="molecule type" value="Genomic_DNA"/>
</dbReference>
<keyword evidence="4" id="KW-1185">Reference proteome</keyword>
<dbReference type="Pfam" id="PF09832">
    <property type="entry name" value="DUF2059"/>
    <property type="match status" value="1"/>
</dbReference>
<reference evidence="3 4" key="1">
    <citation type="submission" date="2018-01" db="EMBL/GenBank/DDBJ databases">
        <title>Genomic Encyclopedia of Archaeal and Bacterial Type Strains, Phase II (KMG-II): from individual species to whole genera.</title>
        <authorList>
            <person name="Goeker M."/>
        </authorList>
    </citation>
    <scope>NUCLEOTIDE SEQUENCE [LARGE SCALE GENOMIC DNA]</scope>
    <source>
        <strain evidence="3 4">DSM 12048</strain>
    </source>
</reference>
<feature type="chain" id="PRO_5015672773" evidence="1">
    <location>
        <begin position="21"/>
        <end position="152"/>
    </location>
</feature>
<protein>
    <submittedName>
        <fullName evidence="3">Uncharacterized protein DUF2059</fullName>
    </submittedName>
</protein>
<organism evidence="3 4">
    <name type="scientific">Albidovulum inexpectatum</name>
    <dbReference type="NCBI Taxonomy" id="196587"/>
    <lineage>
        <taxon>Bacteria</taxon>
        <taxon>Pseudomonadati</taxon>
        <taxon>Pseudomonadota</taxon>
        <taxon>Alphaproteobacteria</taxon>
        <taxon>Rhodobacterales</taxon>
        <taxon>Paracoccaceae</taxon>
        <taxon>Albidovulum</taxon>
    </lineage>
</organism>
<accession>A0A2S5JG29</accession>
<comment type="caution">
    <text evidence="3">The sequence shown here is derived from an EMBL/GenBank/DDBJ whole genome shotgun (WGS) entry which is preliminary data.</text>
</comment>
<dbReference type="OrthoDB" id="7868692at2"/>
<dbReference type="InterPro" id="IPR018637">
    <property type="entry name" value="DUF2059"/>
</dbReference>
<feature type="domain" description="DUF2059" evidence="2">
    <location>
        <begin position="85"/>
        <end position="132"/>
    </location>
</feature>
<keyword evidence="1" id="KW-0732">Signal</keyword>
<dbReference type="Proteomes" id="UP000239736">
    <property type="component" value="Unassembled WGS sequence"/>
</dbReference>
<evidence type="ECO:0000256" key="1">
    <source>
        <dbReference type="SAM" id="SignalP"/>
    </source>
</evidence>
<sequence length="152" mass="16665">MKRISGLIAIGLLSANIAFGADDGLREAAERFAALPSQQKMMDDMLSVDAAMVQLRATMPGASEDDMRALAEIVNDELKSLRPTMEAAMVDAMVEIYTLEEIEAMTAFYSTPVGASVAAKTQPYMASFWARIGPEFTAMQGRLMSRMQQRME</sequence>
<evidence type="ECO:0000313" key="4">
    <source>
        <dbReference type="Proteomes" id="UP000239736"/>
    </source>
</evidence>
<evidence type="ECO:0000259" key="2">
    <source>
        <dbReference type="Pfam" id="PF09832"/>
    </source>
</evidence>